<dbReference type="InterPro" id="IPR043129">
    <property type="entry name" value="ATPase_NBD"/>
</dbReference>
<keyword evidence="2" id="KW-1185">Reference proteome</keyword>
<name>A0A0V0QXI2_PSEPJ</name>
<dbReference type="OrthoDB" id="2963168at2759"/>
<gene>
    <name evidence="1" type="ORF">PPERSA_09180</name>
</gene>
<dbReference type="Gene3D" id="3.30.420.40">
    <property type="match status" value="2"/>
</dbReference>
<dbReference type="SUPFAM" id="SSF53067">
    <property type="entry name" value="Actin-like ATPase domain"/>
    <property type="match status" value="1"/>
</dbReference>
<evidence type="ECO:0000313" key="2">
    <source>
        <dbReference type="Proteomes" id="UP000054937"/>
    </source>
</evidence>
<evidence type="ECO:0008006" key="3">
    <source>
        <dbReference type="Google" id="ProtNLM"/>
    </source>
</evidence>
<reference evidence="1 2" key="1">
    <citation type="journal article" date="2015" name="Sci. Rep.">
        <title>Genome of the facultative scuticociliatosis pathogen Pseudocohnilembus persalinus provides insight into its virulence through horizontal gene transfer.</title>
        <authorList>
            <person name="Xiong J."/>
            <person name="Wang G."/>
            <person name="Cheng J."/>
            <person name="Tian M."/>
            <person name="Pan X."/>
            <person name="Warren A."/>
            <person name="Jiang C."/>
            <person name="Yuan D."/>
            <person name="Miao W."/>
        </authorList>
    </citation>
    <scope>NUCLEOTIDE SEQUENCE [LARGE SCALE GENOMIC DNA]</scope>
    <source>
        <strain evidence="1">36N120E</strain>
    </source>
</reference>
<sequence>MASFFQTLFENIKSKVDQLKSYVEQQGNKIDFIFMVGGFSESPFLKNEIVSKFESKTLQVLVPRRPQVSVIRGAAMYGLNPRTISSRIAKKTYGINTKYQIIMLQN</sequence>
<proteinExistence type="predicted"/>
<organism evidence="1 2">
    <name type="scientific">Pseudocohnilembus persalinus</name>
    <name type="common">Ciliate</name>
    <dbReference type="NCBI Taxonomy" id="266149"/>
    <lineage>
        <taxon>Eukaryota</taxon>
        <taxon>Sar</taxon>
        <taxon>Alveolata</taxon>
        <taxon>Ciliophora</taxon>
        <taxon>Intramacronucleata</taxon>
        <taxon>Oligohymenophorea</taxon>
        <taxon>Scuticociliatia</taxon>
        <taxon>Philasterida</taxon>
        <taxon>Pseudocohnilembidae</taxon>
        <taxon>Pseudocohnilembus</taxon>
    </lineage>
</organism>
<accession>A0A0V0QXI2</accession>
<dbReference type="Proteomes" id="UP000054937">
    <property type="component" value="Unassembled WGS sequence"/>
</dbReference>
<dbReference type="AlphaFoldDB" id="A0A0V0QXI2"/>
<dbReference type="EMBL" id="LDAU01000092">
    <property type="protein sequence ID" value="KRX06778.1"/>
    <property type="molecule type" value="Genomic_DNA"/>
</dbReference>
<protein>
    <recommendedName>
        <fullName evidence="3">Heat shock protein 70 family</fullName>
    </recommendedName>
</protein>
<comment type="caution">
    <text evidence="1">The sequence shown here is derived from an EMBL/GenBank/DDBJ whole genome shotgun (WGS) entry which is preliminary data.</text>
</comment>
<dbReference type="PANTHER" id="PTHR14187:SF5">
    <property type="entry name" value="HEAT SHOCK 70 KDA PROTEIN 12A"/>
    <property type="match status" value="1"/>
</dbReference>
<dbReference type="InParanoid" id="A0A0V0QXI2"/>
<evidence type="ECO:0000313" key="1">
    <source>
        <dbReference type="EMBL" id="KRX06778.1"/>
    </source>
</evidence>
<dbReference type="PANTHER" id="PTHR14187">
    <property type="entry name" value="ALPHA KINASE/ELONGATION FACTOR 2 KINASE"/>
    <property type="match status" value="1"/>
</dbReference>